<dbReference type="PRINTS" id="PR00034">
    <property type="entry name" value="HTHCRP"/>
</dbReference>
<dbReference type="SMART" id="SM00100">
    <property type="entry name" value="cNMP"/>
    <property type="match status" value="1"/>
</dbReference>
<evidence type="ECO:0000259" key="5">
    <source>
        <dbReference type="SMART" id="SM00100"/>
    </source>
</evidence>
<dbReference type="InterPro" id="IPR000595">
    <property type="entry name" value="cNMP-bd_dom"/>
</dbReference>
<sequence length="228" mass="26500">MHHVVELIRDIPLFQDLSEAELIDISALFYERKFRKNEIVFLEDQPGEELFVIESGTVKIFRIDNAKQITLALFRSGDFFGDMSIVTKGGTRSANAETLEASVMYSLKRSTFYDFMSRSPGLCMRLLEVTMDRLRRANEQIHGLTFLDVRSRILKTIYQLSQQHGERRQNSVQISVKLTHQEIANLVGTVRESVTKVLQELQDEKIITIRNKLISIERMEELERKIVY</sequence>
<reference evidence="7 8" key="1">
    <citation type="submission" date="2024-09" db="EMBL/GenBank/DDBJ databases">
        <authorList>
            <person name="Sun Q."/>
            <person name="Mori K."/>
        </authorList>
    </citation>
    <scope>NUCLEOTIDE SEQUENCE [LARGE SCALE GENOMIC DNA]</scope>
    <source>
        <strain evidence="7 8">JCM 12520</strain>
    </source>
</reference>
<evidence type="ECO:0000256" key="3">
    <source>
        <dbReference type="ARBA" id="ARBA00023159"/>
    </source>
</evidence>
<keyword evidence="8" id="KW-1185">Reference proteome</keyword>
<dbReference type="Proteomes" id="UP001589619">
    <property type="component" value="Unassembled WGS sequence"/>
</dbReference>
<dbReference type="Gene3D" id="1.10.10.10">
    <property type="entry name" value="Winged helix-like DNA-binding domain superfamily/Winged helix DNA-binding domain"/>
    <property type="match status" value="1"/>
</dbReference>
<dbReference type="RefSeq" id="WP_344916576.1">
    <property type="nucleotide sequence ID" value="NZ_BAAAYO010000020.1"/>
</dbReference>
<proteinExistence type="predicted"/>
<dbReference type="SUPFAM" id="SSF51206">
    <property type="entry name" value="cAMP-binding domain-like"/>
    <property type="match status" value="1"/>
</dbReference>
<dbReference type="Pfam" id="PF13545">
    <property type="entry name" value="HTH_Crp_2"/>
    <property type="match status" value="1"/>
</dbReference>
<accession>A0ABV5W7L0</accession>
<name>A0ABV5W7L0_9BACL</name>
<dbReference type="InterPro" id="IPR036390">
    <property type="entry name" value="WH_DNA-bd_sf"/>
</dbReference>
<dbReference type="InterPro" id="IPR012318">
    <property type="entry name" value="HTH_CRP"/>
</dbReference>
<dbReference type="InterPro" id="IPR014710">
    <property type="entry name" value="RmlC-like_jellyroll"/>
</dbReference>
<gene>
    <name evidence="7" type="ORF">ACFFNY_33725</name>
</gene>
<feature type="domain" description="Cyclic nucleotide-binding" evidence="5">
    <location>
        <begin position="13"/>
        <end position="134"/>
    </location>
</feature>
<dbReference type="InterPro" id="IPR018490">
    <property type="entry name" value="cNMP-bd_dom_sf"/>
</dbReference>
<dbReference type="CDD" id="cd00038">
    <property type="entry name" value="CAP_ED"/>
    <property type="match status" value="1"/>
</dbReference>
<dbReference type="Gene3D" id="2.60.120.10">
    <property type="entry name" value="Jelly Rolls"/>
    <property type="match status" value="1"/>
</dbReference>
<dbReference type="PANTHER" id="PTHR24567:SF74">
    <property type="entry name" value="HTH-TYPE TRANSCRIPTIONAL REGULATOR ARCR"/>
    <property type="match status" value="1"/>
</dbReference>
<dbReference type="SUPFAM" id="SSF46785">
    <property type="entry name" value="Winged helix' DNA-binding domain"/>
    <property type="match status" value="1"/>
</dbReference>
<evidence type="ECO:0000256" key="4">
    <source>
        <dbReference type="ARBA" id="ARBA00023163"/>
    </source>
</evidence>
<comment type="caution">
    <text evidence="7">The sequence shown here is derived from an EMBL/GenBank/DDBJ whole genome shotgun (WGS) entry which is preliminary data.</text>
</comment>
<feature type="domain" description="HTH crp-type" evidence="6">
    <location>
        <begin position="170"/>
        <end position="218"/>
    </location>
</feature>
<dbReference type="SMART" id="SM00419">
    <property type="entry name" value="HTH_CRP"/>
    <property type="match status" value="1"/>
</dbReference>
<evidence type="ECO:0000256" key="1">
    <source>
        <dbReference type="ARBA" id="ARBA00023015"/>
    </source>
</evidence>
<protein>
    <submittedName>
        <fullName evidence="7">Crp/Fnr family transcriptional regulator</fullName>
    </submittedName>
</protein>
<keyword evidence="1" id="KW-0805">Transcription regulation</keyword>
<dbReference type="InterPro" id="IPR036388">
    <property type="entry name" value="WH-like_DNA-bd_sf"/>
</dbReference>
<evidence type="ECO:0000259" key="6">
    <source>
        <dbReference type="SMART" id="SM00419"/>
    </source>
</evidence>
<dbReference type="EMBL" id="JBHMAG010000024">
    <property type="protein sequence ID" value="MFB9756564.1"/>
    <property type="molecule type" value="Genomic_DNA"/>
</dbReference>
<dbReference type="Pfam" id="PF00027">
    <property type="entry name" value="cNMP_binding"/>
    <property type="match status" value="1"/>
</dbReference>
<evidence type="ECO:0000256" key="2">
    <source>
        <dbReference type="ARBA" id="ARBA00023125"/>
    </source>
</evidence>
<dbReference type="PANTHER" id="PTHR24567">
    <property type="entry name" value="CRP FAMILY TRANSCRIPTIONAL REGULATORY PROTEIN"/>
    <property type="match status" value="1"/>
</dbReference>
<keyword evidence="2" id="KW-0238">DNA-binding</keyword>
<evidence type="ECO:0000313" key="8">
    <source>
        <dbReference type="Proteomes" id="UP001589619"/>
    </source>
</evidence>
<evidence type="ECO:0000313" key="7">
    <source>
        <dbReference type="EMBL" id="MFB9756564.1"/>
    </source>
</evidence>
<dbReference type="InterPro" id="IPR050397">
    <property type="entry name" value="Env_Response_Regulators"/>
</dbReference>
<keyword evidence="3" id="KW-0010">Activator</keyword>
<keyword evidence="4" id="KW-0804">Transcription</keyword>
<organism evidence="7 8">
    <name type="scientific">Paenibacillus hodogayensis</name>
    <dbReference type="NCBI Taxonomy" id="279208"/>
    <lineage>
        <taxon>Bacteria</taxon>
        <taxon>Bacillati</taxon>
        <taxon>Bacillota</taxon>
        <taxon>Bacilli</taxon>
        <taxon>Bacillales</taxon>
        <taxon>Paenibacillaceae</taxon>
        <taxon>Paenibacillus</taxon>
    </lineage>
</organism>